<dbReference type="EMBL" id="BMJW01000002">
    <property type="protein sequence ID" value="GGH01458.1"/>
    <property type="molecule type" value="Genomic_DNA"/>
</dbReference>
<keyword evidence="1" id="KW-0812">Transmembrane</keyword>
<evidence type="ECO:0008006" key="4">
    <source>
        <dbReference type="Google" id="ProtNLM"/>
    </source>
</evidence>
<keyword evidence="1" id="KW-0472">Membrane</keyword>
<evidence type="ECO:0000313" key="3">
    <source>
        <dbReference type="Proteomes" id="UP000633278"/>
    </source>
</evidence>
<dbReference type="Proteomes" id="UP000633278">
    <property type="component" value="Unassembled WGS sequence"/>
</dbReference>
<dbReference type="PANTHER" id="PTHR43471">
    <property type="entry name" value="ABC TRANSPORTER PERMEASE"/>
    <property type="match status" value="1"/>
</dbReference>
<feature type="transmembrane region" description="Helical" evidence="1">
    <location>
        <begin position="148"/>
        <end position="168"/>
    </location>
</feature>
<reference evidence="2" key="1">
    <citation type="journal article" date="2014" name="Int. J. Syst. Evol. Microbiol.">
        <title>Complete genome sequence of Corynebacterium casei LMG S-19264T (=DSM 44701T), isolated from a smear-ripened cheese.</title>
        <authorList>
            <consortium name="US DOE Joint Genome Institute (JGI-PGF)"/>
            <person name="Walter F."/>
            <person name="Albersmeier A."/>
            <person name="Kalinowski J."/>
            <person name="Ruckert C."/>
        </authorList>
    </citation>
    <scope>NUCLEOTIDE SEQUENCE</scope>
    <source>
        <strain evidence="2">CGMCC 1.15763</strain>
    </source>
</reference>
<feature type="transmembrane region" description="Helical" evidence="1">
    <location>
        <begin position="228"/>
        <end position="248"/>
    </location>
</feature>
<keyword evidence="3" id="KW-1185">Reference proteome</keyword>
<gene>
    <name evidence="2" type="ORF">GCM10011416_20260</name>
</gene>
<feature type="transmembrane region" description="Helical" evidence="1">
    <location>
        <begin position="260"/>
        <end position="278"/>
    </location>
</feature>
<dbReference type="PANTHER" id="PTHR43471:SF14">
    <property type="entry name" value="ABC-2 TYPE TRANSPORT SYSTEM PERMEASE PROTEIN"/>
    <property type="match status" value="1"/>
</dbReference>
<comment type="caution">
    <text evidence="2">The sequence shown here is derived from an EMBL/GenBank/DDBJ whole genome shotgun (WGS) entry which is preliminary data.</text>
</comment>
<reference evidence="2" key="2">
    <citation type="submission" date="2020-09" db="EMBL/GenBank/DDBJ databases">
        <authorList>
            <person name="Sun Q."/>
            <person name="Zhou Y."/>
        </authorList>
    </citation>
    <scope>NUCLEOTIDE SEQUENCE</scope>
    <source>
        <strain evidence="2">CGMCC 1.15763</strain>
    </source>
</reference>
<protein>
    <recommendedName>
        <fullName evidence="4">ABC-2 type transport system permease protein</fullName>
    </recommendedName>
</protein>
<feature type="transmembrane region" description="Helical" evidence="1">
    <location>
        <begin position="18"/>
        <end position="35"/>
    </location>
</feature>
<dbReference type="Pfam" id="PF12040">
    <property type="entry name" value="DUF3526"/>
    <property type="match status" value="1"/>
</dbReference>
<evidence type="ECO:0000256" key="1">
    <source>
        <dbReference type="SAM" id="Phobius"/>
    </source>
</evidence>
<keyword evidence="1" id="KW-1133">Transmembrane helix</keyword>
<dbReference type="RefSeq" id="WP_188599209.1">
    <property type="nucleotide sequence ID" value="NZ_BMJW01000002.1"/>
</dbReference>
<dbReference type="InterPro" id="IPR021913">
    <property type="entry name" value="DUF3526"/>
</dbReference>
<proteinExistence type="predicted"/>
<sequence length="472" mass="54823">MLNNNLKYELKLLMRSKWLILLSISIVLLFAFATYNGNKNVAKRLTDISKMEKEFLKKDSTMLVTLTKIEKGEKVDTPYWQLPNDPITVGYRYPRLAIMQPETLSFIATGQSDMYTHFKSPTVRGNNFALDYSEMVNPVQLLFGNFDLAFVFIYILPLLIIAFSFNVLSKEKELGTLRLLGAQPIAVNLWLIQKIGIRYFVFTTITIVALFVSIELFSAVAFNDFGSLIKLLLLISGYILFWFILSCFVNIKINDSSKNALTLIGIWLLIVMVIPATINQIGNSLYPTPSRLKMINEIRLIKKENEEKQNKIMNDYLRSHPELATENQDQKFGFWHNYFASEKIMEEKTAPLLAGYDSQLKKQQNLINMFKYVSPAILMQQSLNNIAGTSEKHYNDFKKQVFEFSNSWREYLVPMLFKEQVFTTKNYREMPRFSYKNRISDDTWVNFMAIISISGFIFFFFINGKKNKNISM</sequence>
<accession>A0A917I1G1</accession>
<feature type="transmembrane region" description="Helical" evidence="1">
    <location>
        <begin position="444"/>
        <end position="462"/>
    </location>
</feature>
<name>A0A917I1G1_9FLAO</name>
<organism evidence="2 3">
    <name type="scientific">Polaribacter pacificus</name>
    <dbReference type="NCBI Taxonomy" id="1775173"/>
    <lineage>
        <taxon>Bacteria</taxon>
        <taxon>Pseudomonadati</taxon>
        <taxon>Bacteroidota</taxon>
        <taxon>Flavobacteriia</taxon>
        <taxon>Flavobacteriales</taxon>
        <taxon>Flavobacteriaceae</taxon>
    </lineage>
</organism>
<feature type="transmembrane region" description="Helical" evidence="1">
    <location>
        <begin position="199"/>
        <end position="222"/>
    </location>
</feature>
<dbReference type="AlphaFoldDB" id="A0A917I1G1"/>
<evidence type="ECO:0000313" key="2">
    <source>
        <dbReference type="EMBL" id="GGH01458.1"/>
    </source>
</evidence>